<dbReference type="Proteomes" id="UP000288716">
    <property type="component" value="Unassembled WGS sequence"/>
</dbReference>
<comment type="caution">
    <text evidence="3">The sequence shown here is derived from an EMBL/GenBank/DDBJ whole genome shotgun (WGS) entry which is preliminary data.</text>
</comment>
<comment type="similarity">
    <text evidence="1">Belongs to the OPA3 family.</text>
</comment>
<name>A0A443SD75_9ACAR</name>
<dbReference type="VEuPathDB" id="VectorBase:LDEU006624"/>
<accession>A0A443SD75</accession>
<evidence type="ECO:0000256" key="2">
    <source>
        <dbReference type="ARBA" id="ARBA00023054"/>
    </source>
</evidence>
<evidence type="ECO:0000313" key="4">
    <source>
        <dbReference type="Proteomes" id="UP000288716"/>
    </source>
</evidence>
<proteinExistence type="inferred from homology"/>
<gene>
    <name evidence="3" type="ORF">B4U80_02073</name>
</gene>
<dbReference type="PANTHER" id="PTHR12499">
    <property type="entry name" value="OPTIC ATROPHY 3 PROTEIN OPA3"/>
    <property type="match status" value="1"/>
</dbReference>
<evidence type="ECO:0000313" key="3">
    <source>
        <dbReference type="EMBL" id="RWS25415.1"/>
    </source>
</evidence>
<sequence length="187" mass="20976">MVAGAFPIVKLGTLALKQLSKPLANAIKTRAKNSEFFRNNVCMPPAQLYHWMEVNVKMKMLGLGKPREVQKLNEAMAIELGAELLGECIIFLVGALTIAGEYVRQSRKTAQQEERTEERWTSLEKRVAELEFLTDRQAAELRNVTRHTFALETAVKVHNIAIEKDQNASRISKALDNAKSTLGVKKD</sequence>
<reference evidence="3 4" key="1">
    <citation type="journal article" date="2018" name="Gigascience">
        <title>Genomes of trombidid mites reveal novel predicted allergens and laterally-transferred genes associated with secondary metabolism.</title>
        <authorList>
            <person name="Dong X."/>
            <person name="Chaisiri K."/>
            <person name="Xia D."/>
            <person name="Armstrong S.D."/>
            <person name="Fang Y."/>
            <person name="Donnelly M.J."/>
            <person name="Kadowaki T."/>
            <person name="McGarry J.W."/>
            <person name="Darby A.C."/>
            <person name="Makepeace B.L."/>
        </authorList>
    </citation>
    <scope>NUCLEOTIDE SEQUENCE [LARGE SCALE GENOMIC DNA]</scope>
    <source>
        <strain evidence="3">UoL-UT</strain>
    </source>
</reference>
<dbReference type="AlphaFoldDB" id="A0A443SD75"/>
<dbReference type="GO" id="GO:0005739">
    <property type="term" value="C:mitochondrion"/>
    <property type="evidence" value="ECO:0007669"/>
    <property type="project" value="TreeGrafter"/>
</dbReference>
<dbReference type="InterPro" id="IPR010754">
    <property type="entry name" value="OPA3-like"/>
</dbReference>
<dbReference type="STRING" id="299467.A0A443SD75"/>
<dbReference type="GO" id="GO:0019216">
    <property type="term" value="P:regulation of lipid metabolic process"/>
    <property type="evidence" value="ECO:0007669"/>
    <property type="project" value="TreeGrafter"/>
</dbReference>
<dbReference type="OrthoDB" id="2129069at2759"/>
<dbReference type="Pfam" id="PF07047">
    <property type="entry name" value="OPA3"/>
    <property type="match status" value="1"/>
</dbReference>
<protein>
    <submittedName>
        <fullName evidence="3">OPA3-like protein</fullName>
    </submittedName>
</protein>
<evidence type="ECO:0000256" key="1">
    <source>
        <dbReference type="ARBA" id="ARBA00007584"/>
    </source>
</evidence>
<dbReference type="EMBL" id="NCKV01003730">
    <property type="protein sequence ID" value="RWS25415.1"/>
    <property type="molecule type" value="Genomic_DNA"/>
</dbReference>
<keyword evidence="4" id="KW-1185">Reference proteome</keyword>
<dbReference type="PANTHER" id="PTHR12499:SF0">
    <property type="entry name" value="OPTIC ATROPHY 3 PROTEIN"/>
    <property type="match status" value="1"/>
</dbReference>
<keyword evidence="2" id="KW-0175">Coiled coil</keyword>
<organism evidence="3 4">
    <name type="scientific">Leptotrombidium deliense</name>
    <dbReference type="NCBI Taxonomy" id="299467"/>
    <lineage>
        <taxon>Eukaryota</taxon>
        <taxon>Metazoa</taxon>
        <taxon>Ecdysozoa</taxon>
        <taxon>Arthropoda</taxon>
        <taxon>Chelicerata</taxon>
        <taxon>Arachnida</taxon>
        <taxon>Acari</taxon>
        <taxon>Acariformes</taxon>
        <taxon>Trombidiformes</taxon>
        <taxon>Prostigmata</taxon>
        <taxon>Anystina</taxon>
        <taxon>Parasitengona</taxon>
        <taxon>Trombiculoidea</taxon>
        <taxon>Trombiculidae</taxon>
        <taxon>Leptotrombidium</taxon>
    </lineage>
</organism>